<accession>A0A8S5U1Y0</accession>
<evidence type="ECO:0000313" key="1">
    <source>
        <dbReference type="EMBL" id="DAF88455.1"/>
    </source>
</evidence>
<dbReference type="EMBL" id="BK015985">
    <property type="protein sequence ID" value="DAF88455.1"/>
    <property type="molecule type" value="Genomic_DNA"/>
</dbReference>
<organism evidence="1">
    <name type="scientific">Siphoviridae sp. ctdHi7</name>
    <dbReference type="NCBI Taxonomy" id="2825577"/>
    <lineage>
        <taxon>Viruses</taxon>
        <taxon>Duplodnaviria</taxon>
        <taxon>Heunggongvirae</taxon>
        <taxon>Uroviricota</taxon>
        <taxon>Caudoviricetes</taxon>
    </lineage>
</organism>
<name>A0A8S5U1Y0_9CAUD</name>
<reference evidence="1" key="1">
    <citation type="journal article" date="2021" name="Proc. Natl. Acad. Sci. U.S.A.">
        <title>A Catalog of Tens of Thousands of Viruses from Human Metagenomes Reveals Hidden Associations with Chronic Diseases.</title>
        <authorList>
            <person name="Tisza M.J."/>
            <person name="Buck C.B."/>
        </authorList>
    </citation>
    <scope>NUCLEOTIDE SEQUENCE</scope>
    <source>
        <strain evidence="1">CtdHi7</strain>
    </source>
</reference>
<sequence>MEINITVERRRASVTQGMVDVLINGEKIMDFGDKIEIIPPGGKYYGELIGNWASVEPDTSFIIGALYHPHDECYNLSDLVKKALAKAELQERQNAPTAPTELQRAAEKYGWPLKIKARGEVARLVSIQPLNDGNVEPIYRFPGGDSLVDKIEMIPVEEGDE</sequence>
<protein>
    <submittedName>
        <fullName evidence="1">Uncharacterized protein</fullName>
    </submittedName>
</protein>
<proteinExistence type="predicted"/>